<sequence length="317" mass="34477">MLNLDLNLLVALDALLRERSVSGAAKKLGLSTSAMSRTLSRLRLALGDPILVSAGRAMVATPHAEAIAEQVHTLTSAVRSVLSPSPEIDISQVRRDFTIRANEAFVLLYAARLHALVTSAAPGIRLRFAPRPDKRIELLREATIDLDIGVLSGDGAELRGQALFDDRFVGVARAGHPLLETEITAERYAACRHVVSSRRGHFIEPVDEALAELGLSRKVDLVVPSYPAVVAVAAASDLVGLVPRSYHLGATGRTQMFDPPVAIPGFTITQAWHPRMDADPVHRWLRSLIFKEFPDAVRRFEQPATAGSLAADRRRTD</sequence>
<proteinExistence type="predicted"/>
<keyword evidence="2" id="KW-1185">Reference proteome</keyword>
<organism evidence="1 2">
    <name type="scientific">Mesorhizobium australicum</name>
    <dbReference type="NCBI Taxonomy" id="536018"/>
    <lineage>
        <taxon>Bacteria</taxon>
        <taxon>Pseudomonadati</taxon>
        <taxon>Pseudomonadota</taxon>
        <taxon>Alphaproteobacteria</taxon>
        <taxon>Hyphomicrobiales</taxon>
        <taxon>Phyllobacteriaceae</taxon>
        <taxon>Mesorhizobium</taxon>
    </lineage>
</organism>
<evidence type="ECO:0000313" key="2">
    <source>
        <dbReference type="Proteomes" id="UP001480082"/>
    </source>
</evidence>
<name>A0ACC6SWK4_9HYPH</name>
<comment type="caution">
    <text evidence="1">The sequence shown here is derived from an EMBL/GenBank/DDBJ whole genome shotgun (WGS) entry which is preliminary data.</text>
</comment>
<dbReference type="EMBL" id="JAMYRI010000004">
    <property type="protein sequence ID" value="MER9284078.1"/>
    <property type="molecule type" value="Genomic_DNA"/>
</dbReference>
<evidence type="ECO:0000313" key="1">
    <source>
        <dbReference type="EMBL" id="MER9284078.1"/>
    </source>
</evidence>
<protein>
    <submittedName>
        <fullName evidence="1">LysR substrate-binding domain-containing protein</fullName>
    </submittedName>
</protein>
<gene>
    <name evidence="1" type="ORF">NKI81_08925</name>
</gene>
<accession>A0ACC6SWK4</accession>
<dbReference type="Proteomes" id="UP001480082">
    <property type="component" value="Unassembled WGS sequence"/>
</dbReference>
<reference evidence="1 2" key="1">
    <citation type="journal article" date="2024" name="Proc. Natl. Acad. Sci. U.S.A.">
        <title>The evolutionary genomics of adaptation to stress in wild rhizobium bacteria.</title>
        <authorList>
            <person name="Kehlet-Delgado H."/>
            <person name="Montoya A.P."/>
            <person name="Jensen K.T."/>
            <person name="Wendlandt C.E."/>
            <person name="Dexheimer C."/>
            <person name="Roberts M."/>
            <person name="Torres Martinez L."/>
            <person name="Friesen M.L."/>
            <person name="Griffitts J.S."/>
            <person name="Porter S.S."/>
        </authorList>
    </citation>
    <scope>NUCLEOTIDE SEQUENCE [LARGE SCALE GENOMIC DNA]</scope>
    <source>
        <strain evidence="1 2">M0468</strain>
    </source>
</reference>